<name>U9T9B6_RHIID</name>
<dbReference type="EMBL" id="KI295356">
    <property type="protein sequence ID" value="ESA02923.1"/>
    <property type="molecule type" value="Genomic_DNA"/>
</dbReference>
<accession>U9T9B6</accession>
<protein>
    <submittedName>
        <fullName evidence="2">Uncharacterized protein</fullName>
    </submittedName>
</protein>
<organism evidence="2">
    <name type="scientific">Rhizophagus irregularis (strain DAOM 181602 / DAOM 197198 / MUCL 43194)</name>
    <name type="common">Arbuscular mycorrhizal fungus</name>
    <name type="synonym">Glomus intraradices</name>
    <dbReference type="NCBI Taxonomy" id="747089"/>
    <lineage>
        <taxon>Eukaryota</taxon>
        <taxon>Fungi</taxon>
        <taxon>Fungi incertae sedis</taxon>
        <taxon>Mucoromycota</taxon>
        <taxon>Glomeromycotina</taxon>
        <taxon>Glomeromycetes</taxon>
        <taxon>Glomerales</taxon>
        <taxon>Glomeraceae</taxon>
        <taxon>Rhizophagus</taxon>
    </lineage>
</organism>
<keyword evidence="1" id="KW-1133">Transmembrane helix</keyword>
<evidence type="ECO:0000313" key="2">
    <source>
        <dbReference type="EMBL" id="ESA02923.1"/>
    </source>
</evidence>
<feature type="transmembrane region" description="Helical" evidence="1">
    <location>
        <begin position="51"/>
        <end position="70"/>
    </location>
</feature>
<gene>
    <name evidence="2" type="ORF">GLOINDRAFT_337092</name>
</gene>
<reference evidence="2" key="1">
    <citation type="submission" date="2013-07" db="EMBL/GenBank/DDBJ databases">
        <title>The genome of an arbuscular mycorrhizal fungus provides insights into the evolution of the oldest plant symbiosis.</title>
        <authorList>
            <consortium name="DOE Joint Genome Institute"/>
            <person name="Tisserant E."/>
            <person name="Malbreil M."/>
            <person name="Kuo A."/>
            <person name="Kohler A."/>
            <person name="Symeonidi A."/>
            <person name="Balestrini R."/>
            <person name="Charron P."/>
            <person name="Duensing N."/>
            <person name="Frei-dit-Frey N."/>
            <person name="Gianinazzi-Pearson V."/>
            <person name="Gilbert B."/>
            <person name="Handa Y."/>
            <person name="Hijri M."/>
            <person name="Kaul R."/>
            <person name="Kawaguchi M."/>
            <person name="Krajinski F."/>
            <person name="Lammers P."/>
            <person name="Lapierre D."/>
            <person name="Masclaux F.G."/>
            <person name="Murat C."/>
            <person name="Morin E."/>
            <person name="Ndikumana S."/>
            <person name="Pagni M."/>
            <person name="Petitpierre D."/>
            <person name="Requena N."/>
            <person name="Rosikiewicz P."/>
            <person name="Riley R."/>
            <person name="Saito K."/>
            <person name="San Clemente H."/>
            <person name="Shapiro H."/>
            <person name="van Tuinen D."/>
            <person name="Becard G."/>
            <person name="Bonfante P."/>
            <person name="Paszkowski U."/>
            <person name="Shachar-Hill Y."/>
            <person name="Young J.P."/>
            <person name="Sanders I.R."/>
            <person name="Henrissat B."/>
            <person name="Rensing S.A."/>
            <person name="Grigoriev I.V."/>
            <person name="Corradi N."/>
            <person name="Roux C."/>
            <person name="Martin F."/>
        </authorList>
    </citation>
    <scope>NUCLEOTIDE SEQUENCE</scope>
    <source>
        <strain evidence="2">DAOM 197198</strain>
    </source>
</reference>
<dbReference type="HOGENOM" id="CLU_2672375_0_0_1"/>
<evidence type="ECO:0000256" key="1">
    <source>
        <dbReference type="SAM" id="Phobius"/>
    </source>
</evidence>
<sequence>MCRDQLLLVNAMVVFRKAWRSLNENAQSEGACGGNGANPACPRIRASNASLVNIGFMVVLAWIPGSFHSINRMDP</sequence>
<keyword evidence="1" id="KW-0472">Membrane</keyword>
<dbReference type="AlphaFoldDB" id="U9T9B6"/>
<keyword evidence="1" id="KW-0812">Transmembrane</keyword>
<proteinExistence type="predicted"/>